<dbReference type="FunFam" id="3.40.50.300:FF:000053">
    <property type="entry name" value="Signal recognition particle receptor FtsY"/>
    <property type="match status" value="1"/>
</dbReference>
<evidence type="ECO:0000259" key="11">
    <source>
        <dbReference type="SMART" id="SM00962"/>
    </source>
</evidence>
<evidence type="ECO:0000256" key="8">
    <source>
        <dbReference type="ARBA" id="ARBA00048027"/>
    </source>
</evidence>
<keyword evidence="1 9" id="KW-1003">Cell membrane</keyword>
<dbReference type="InterPro" id="IPR036225">
    <property type="entry name" value="SRP/SRP_N"/>
</dbReference>
<dbReference type="InterPro" id="IPR003593">
    <property type="entry name" value="AAA+_ATPase"/>
</dbReference>
<dbReference type="Gene3D" id="3.40.50.300">
    <property type="entry name" value="P-loop containing nucleotide triphosphate hydrolases"/>
    <property type="match status" value="1"/>
</dbReference>
<comment type="similarity">
    <text evidence="9">Belongs to the GTP-binding SRP family. FtsY subfamily.</text>
</comment>
<dbReference type="HAMAP" id="MF_00920">
    <property type="entry name" value="FtsY"/>
    <property type="match status" value="1"/>
</dbReference>
<keyword evidence="3 9" id="KW-0547">Nucleotide-binding</keyword>
<dbReference type="SUPFAM" id="SSF47364">
    <property type="entry name" value="Domain of the SRP/SRP receptor G-proteins"/>
    <property type="match status" value="1"/>
</dbReference>
<protein>
    <recommendedName>
        <fullName evidence="9">Signal recognition particle receptor FtsY</fullName>
        <shortName evidence="9">SRP receptor</shortName>
        <ecNumber evidence="9">3.6.5.4</ecNumber>
    </recommendedName>
</protein>
<proteinExistence type="inferred from homology"/>
<dbReference type="AlphaFoldDB" id="E0XQ50"/>
<dbReference type="SMART" id="SM00962">
    <property type="entry name" value="SRP54"/>
    <property type="match status" value="1"/>
</dbReference>
<dbReference type="PANTHER" id="PTHR43134">
    <property type="entry name" value="SIGNAL RECOGNITION PARTICLE RECEPTOR SUBUNIT ALPHA"/>
    <property type="match status" value="1"/>
</dbReference>
<dbReference type="SUPFAM" id="SSF52540">
    <property type="entry name" value="P-loop containing nucleoside triphosphate hydrolases"/>
    <property type="match status" value="1"/>
</dbReference>
<evidence type="ECO:0000256" key="7">
    <source>
        <dbReference type="ARBA" id="ARBA00023170"/>
    </source>
</evidence>
<dbReference type="EC" id="3.6.5.4" evidence="9"/>
<feature type="binding site" evidence="9">
    <location>
        <begin position="191"/>
        <end position="195"/>
    </location>
    <ligand>
        <name>GTP</name>
        <dbReference type="ChEBI" id="CHEBI:37565"/>
    </ligand>
</feature>
<dbReference type="SMART" id="SM00963">
    <property type="entry name" value="SRP54_N"/>
    <property type="match status" value="1"/>
</dbReference>
<dbReference type="GO" id="GO:0005737">
    <property type="term" value="C:cytoplasm"/>
    <property type="evidence" value="ECO:0007669"/>
    <property type="project" value="UniProtKB-SubCell"/>
</dbReference>
<feature type="domain" description="SRP54-type proteins GTP-binding" evidence="11">
    <location>
        <begin position="102"/>
        <end position="303"/>
    </location>
</feature>
<evidence type="ECO:0000256" key="1">
    <source>
        <dbReference type="ARBA" id="ARBA00022475"/>
    </source>
</evidence>
<dbReference type="CDD" id="cd17874">
    <property type="entry name" value="FtsY"/>
    <property type="match status" value="1"/>
</dbReference>
<dbReference type="GO" id="GO:0006614">
    <property type="term" value="P:SRP-dependent cotranslational protein targeting to membrane"/>
    <property type="evidence" value="ECO:0007669"/>
    <property type="project" value="InterPro"/>
</dbReference>
<evidence type="ECO:0000313" key="13">
    <source>
        <dbReference type="EMBL" id="ADI16541.1"/>
    </source>
</evidence>
<organism evidence="13">
    <name type="scientific">uncultured bacterium HF4000_009C18</name>
    <dbReference type="NCBI Taxonomy" id="711003"/>
    <lineage>
        <taxon>Bacteria</taxon>
        <taxon>environmental samples</taxon>
    </lineage>
</organism>
<feature type="domain" description="AAA+ ATPase" evidence="10">
    <location>
        <begin position="101"/>
        <end position="281"/>
    </location>
</feature>
<feature type="binding site" evidence="9">
    <location>
        <begin position="109"/>
        <end position="116"/>
    </location>
    <ligand>
        <name>GTP</name>
        <dbReference type="ChEBI" id="CHEBI:37565"/>
    </ligand>
</feature>
<dbReference type="GO" id="GO:0005886">
    <property type="term" value="C:plasma membrane"/>
    <property type="evidence" value="ECO:0007669"/>
    <property type="project" value="UniProtKB-SubCell"/>
</dbReference>
<keyword evidence="6 9" id="KW-0472">Membrane</keyword>
<dbReference type="InterPro" id="IPR042101">
    <property type="entry name" value="SRP54_N_sf"/>
</dbReference>
<dbReference type="InterPro" id="IPR013822">
    <property type="entry name" value="Signal_recog_particl_SRP54_hlx"/>
</dbReference>
<accession>E0XQ50</accession>
<comment type="catalytic activity">
    <reaction evidence="8 9">
        <text>GTP + H2O = GDP + phosphate + H(+)</text>
        <dbReference type="Rhea" id="RHEA:19669"/>
        <dbReference type="ChEBI" id="CHEBI:15377"/>
        <dbReference type="ChEBI" id="CHEBI:15378"/>
        <dbReference type="ChEBI" id="CHEBI:37565"/>
        <dbReference type="ChEBI" id="CHEBI:43474"/>
        <dbReference type="ChEBI" id="CHEBI:58189"/>
        <dbReference type="EC" id="3.6.5.4"/>
    </reaction>
</comment>
<keyword evidence="5 9" id="KW-0342">GTP-binding</keyword>
<dbReference type="SMART" id="SM00382">
    <property type="entry name" value="AAA"/>
    <property type="match status" value="1"/>
</dbReference>
<evidence type="ECO:0000256" key="9">
    <source>
        <dbReference type="HAMAP-Rule" id="MF_00920"/>
    </source>
</evidence>
<dbReference type="Gene3D" id="1.20.120.140">
    <property type="entry name" value="Signal recognition particle SRP54, nucleotide-binding domain"/>
    <property type="match status" value="1"/>
</dbReference>
<feature type="domain" description="Signal recognition particle SRP54 helical bundle" evidence="12">
    <location>
        <begin position="7"/>
        <end position="87"/>
    </location>
</feature>
<dbReference type="InterPro" id="IPR000897">
    <property type="entry name" value="SRP54_GTPase_dom"/>
</dbReference>
<feature type="binding site" evidence="9">
    <location>
        <begin position="255"/>
        <end position="258"/>
    </location>
    <ligand>
        <name>GTP</name>
        <dbReference type="ChEBI" id="CHEBI:37565"/>
    </ligand>
</feature>
<evidence type="ECO:0000256" key="5">
    <source>
        <dbReference type="ARBA" id="ARBA00023134"/>
    </source>
</evidence>
<evidence type="ECO:0000256" key="2">
    <source>
        <dbReference type="ARBA" id="ARBA00022490"/>
    </source>
</evidence>
<keyword evidence="2 9" id="KW-0963">Cytoplasm</keyword>
<sequence>MSIFDKFKLGLSKSSKNLSSGLNDLIFKKKIDENMLNELEDFLIQSDVGVESAKELREKFANTKVNPKTVEKDEIFKIFSNYVHEILKPLEKNLENINKNKPCVILIAGVNGVGKTTTIGKLGKILGQNNKKIVLGAADTFRAAAVSQLEVWAKRINADIIKSDEGADPASVAYKALDHAKKNNFDYLLIDTAGRLQNKKNLMDEFKKITKVLKKIDSNAPHETFLILDATTGQNAISQVEEFKKISPITGIIMTKLDGTAKGGILLAIGKKFKLPIIALCMGEKEDDLQTFNSEYFSNALMQF</sequence>
<evidence type="ECO:0000259" key="12">
    <source>
        <dbReference type="SMART" id="SM00963"/>
    </source>
</evidence>
<evidence type="ECO:0000259" key="10">
    <source>
        <dbReference type="SMART" id="SM00382"/>
    </source>
</evidence>
<reference evidence="13" key="1">
    <citation type="journal article" date="2011" name="Environ. Microbiol.">
        <title>Time-series analyses of Monterey Bay coastal microbial picoplankton using a 'genome proxy' microarray.</title>
        <authorList>
            <person name="Rich V.I."/>
            <person name="Pham V.D."/>
            <person name="Eppley J."/>
            <person name="Shi Y."/>
            <person name="DeLong E.F."/>
        </authorList>
    </citation>
    <scope>NUCLEOTIDE SEQUENCE</scope>
</reference>
<dbReference type="PANTHER" id="PTHR43134:SF1">
    <property type="entry name" value="SIGNAL RECOGNITION PARTICLE RECEPTOR SUBUNIT ALPHA"/>
    <property type="match status" value="1"/>
</dbReference>
<keyword evidence="7 9" id="KW-0675">Receptor</keyword>
<comment type="function">
    <text evidence="9">Involved in targeting and insertion of nascent membrane proteins into the cytoplasmic membrane. Acts as a receptor for the complex formed by the signal recognition particle (SRP) and the ribosome-nascent chain (RNC).</text>
</comment>
<dbReference type="GO" id="GO:0005525">
    <property type="term" value="F:GTP binding"/>
    <property type="evidence" value="ECO:0007669"/>
    <property type="project" value="UniProtKB-UniRule"/>
</dbReference>
<evidence type="ECO:0000256" key="6">
    <source>
        <dbReference type="ARBA" id="ARBA00023136"/>
    </source>
</evidence>
<dbReference type="EMBL" id="GU474840">
    <property type="protein sequence ID" value="ADI16541.1"/>
    <property type="molecule type" value="Genomic_DNA"/>
</dbReference>
<dbReference type="NCBIfam" id="TIGR00064">
    <property type="entry name" value="ftsY"/>
    <property type="match status" value="1"/>
</dbReference>
<evidence type="ECO:0000256" key="3">
    <source>
        <dbReference type="ARBA" id="ARBA00022741"/>
    </source>
</evidence>
<dbReference type="GO" id="GO:0003924">
    <property type="term" value="F:GTPase activity"/>
    <property type="evidence" value="ECO:0007669"/>
    <property type="project" value="UniProtKB-UniRule"/>
</dbReference>
<dbReference type="GO" id="GO:0005047">
    <property type="term" value="F:signal recognition particle binding"/>
    <property type="evidence" value="ECO:0007669"/>
    <property type="project" value="TreeGrafter"/>
</dbReference>
<dbReference type="Pfam" id="PF00448">
    <property type="entry name" value="SRP54"/>
    <property type="match status" value="1"/>
</dbReference>
<dbReference type="InterPro" id="IPR027417">
    <property type="entry name" value="P-loop_NTPase"/>
</dbReference>
<gene>
    <name evidence="9" type="primary">ftsY</name>
</gene>
<keyword evidence="4 9" id="KW-0378">Hydrolase</keyword>
<evidence type="ECO:0000256" key="4">
    <source>
        <dbReference type="ARBA" id="ARBA00022801"/>
    </source>
</evidence>
<dbReference type="Pfam" id="PF02881">
    <property type="entry name" value="SRP54_N"/>
    <property type="match status" value="1"/>
</dbReference>
<dbReference type="InterPro" id="IPR004390">
    <property type="entry name" value="SR_rcpt_FtsY"/>
</dbReference>
<name>E0XQ50_9BACT</name>
<comment type="subcellular location">
    <subcellularLocation>
        <location evidence="9">Cell membrane</location>
        <topology evidence="9">Peripheral membrane protein</topology>
        <orientation evidence="9">Cytoplasmic side</orientation>
    </subcellularLocation>
    <subcellularLocation>
        <location evidence="9">Cytoplasm</location>
    </subcellularLocation>
</comment>
<comment type="subunit">
    <text evidence="9">Part of the signal recognition particle protein translocation system, which is composed of SRP and FtsY.</text>
</comment>